<dbReference type="EMBL" id="PZQS01000005">
    <property type="protein sequence ID" value="PVD31006.1"/>
    <property type="molecule type" value="Genomic_DNA"/>
</dbReference>
<feature type="compositionally biased region" description="Pro residues" evidence="1">
    <location>
        <begin position="20"/>
        <end position="33"/>
    </location>
</feature>
<reference evidence="2 3" key="1">
    <citation type="submission" date="2018-04" db="EMBL/GenBank/DDBJ databases">
        <title>The genome of golden apple snail Pomacea canaliculata provides insight into stress tolerance and invasive adaptation.</title>
        <authorList>
            <person name="Liu C."/>
            <person name="Liu B."/>
            <person name="Ren Y."/>
            <person name="Zhang Y."/>
            <person name="Wang H."/>
            <person name="Li S."/>
            <person name="Jiang F."/>
            <person name="Yin L."/>
            <person name="Zhang G."/>
            <person name="Qian W."/>
            <person name="Fan W."/>
        </authorList>
    </citation>
    <scope>NUCLEOTIDE SEQUENCE [LARGE SCALE GENOMIC DNA]</scope>
    <source>
        <strain evidence="2">SZHN2017</strain>
        <tissue evidence="2">Muscle</tissue>
    </source>
</reference>
<accession>A0A2T7PC66</accession>
<sequence length="177" mass="19181">MDTPVTTDTTDTPDTRPLPNCLPPNPHPHPPSQPVHKYVNCDLRPPDHCPAAAGKQNLSLQVATSGQVTTRGRYQAQAEAAPSCCGQTFVGGRGLPVWILLSNCGSGGRSANIIRRCTRPRTDYHRFPRWDGEGVVVGACLPGGYESQTDTSNRRVAPASGMRPEFDWLQLHSLSLL</sequence>
<gene>
    <name evidence="2" type="ORF">C0Q70_10282</name>
</gene>
<keyword evidence="3" id="KW-1185">Reference proteome</keyword>
<protein>
    <submittedName>
        <fullName evidence="2">Uncharacterized protein</fullName>
    </submittedName>
</protein>
<dbReference type="AlphaFoldDB" id="A0A2T7PC66"/>
<comment type="caution">
    <text evidence="2">The sequence shown here is derived from an EMBL/GenBank/DDBJ whole genome shotgun (WGS) entry which is preliminary data.</text>
</comment>
<name>A0A2T7PC66_POMCA</name>
<feature type="region of interest" description="Disordered" evidence="1">
    <location>
        <begin position="1"/>
        <end position="33"/>
    </location>
</feature>
<organism evidence="2 3">
    <name type="scientific">Pomacea canaliculata</name>
    <name type="common">Golden apple snail</name>
    <dbReference type="NCBI Taxonomy" id="400727"/>
    <lineage>
        <taxon>Eukaryota</taxon>
        <taxon>Metazoa</taxon>
        <taxon>Spiralia</taxon>
        <taxon>Lophotrochozoa</taxon>
        <taxon>Mollusca</taxon>
        <taxon>Gastropoda</taxon>
        <taxon>Caenogastropoda</taxon>
        <taxon>Architaenioglossa</taxon>
        <taxon>Ampullarioidea</taxon>
        <taxon>Ampullariidae</taxon>
        <taxon>Pomacea</taxon>
    </lineage>
</organism>
<feature type="compositionally biased region" description="Low complexity" evidence="1">
    <location>
        <begin position="1"/>
        <end position="19"/>
    </location>
</feature>
<evidence type="ECO:0000313" key="3">
    <source>
        <dbReference type="Proteomes" id="UP000245119"/>
    </source>
</evidence>
<evidence type="ECO:0000256" key="1">
    <source>
        <dbReference type="SAM" id="MobiDB-lite"/>
    </source>
</evidence>
<dbReference type="Proteomes" id="UP000245119">
    <property type="component" value="Linkage Group LG5"/>
</dbReference>
<evidence type="ECO:0000313" key="2">
    <source>
        <dbReference type="EMBL" id="PVD31006.1"/>
    </source>
</evidence>
<proteinExistence type="predicted"/>